<proteinExistence type="inferred from homology"/>
<dbReference type="EMBL" id="PDJI01000004">
    <property type="protein sequence ID" value="PFG38962.1"/>
    <property type="molecule type" value="Genomic_DNA"/>
</dbReference>
<evidence type="ECO:0000256" key="1">
    <source>
        <dbReference type="ARBA" id="ARBA00005715"/>
    </source>
</evidence>
<protein>
    <recommendedName>
        <fullName evidence="11">3-oxo-tetronate kinase</fullName>
        <ecNumber evidence="10">2.7.1.217</ecNumber>
    </recommendedName>
    <alternativeName>
        <fullName evidence="12">3-dehydrotetronate 4-kinase</fullName>
    </alternativeName>
</protein>
<dbReference type="InterPro" id="IPR042213">
    <property type="entry name" value="NBD_C_sf"/>
</dbReference>
<sequence>MTTLGPRLGVLADDYTGAVDVAATLQESGVPVELHLGVPPPDRAWDRSEVVVVGLRSRSVDVATAVAWSGAAASWLVGLGTAQLFQKYSSTFDSTDAGNIGPVADALRAALHRSVPDPQLVLFCPAVPHYGRTVYQGHLFVGDRLVSEAGTHPLTPRDDPDLVRRLSQQTAEQVGLLPHQTVAAGVAAARAALDRLVARGVRYVVADAVDDGDLAVLGQVAQAHRLVTGAVGLASALLAGGRELPEPREGAEAPRRSGPSRPEAPPHALPGAFVAGSCTVETLEQVRRFEERWPVLRFRPTEVADGRDVVAEARRLAVDQLADGPVGVAAGAPADVVRAEQEALGRARAAELTERTLGEVAEALVELGVRRLVAAGGETAGAVVDRCGISRAAVGATEAPGIPWLRVDGDGDPLWVLLKSGPLGDPDLLLRALDPAGTRAVGSETGTVDAALRRRTRRPSV</sequence>
<dbReference type="EC" id="2.7.1.217" evidence="10"/>
<comment type="caution">
    <text evidence="16">The sequence shown here is derived from an EMBL/GenBank/DDBJ whole genome shotgun (WGS) entry which is preliminary data.</text>
</comment>
<dbReference type="InterPro" id="IPR050007">
    <property type="entry name" value="OtnK"/>
</dbReference>
<evidence type="ECO:0000256" key="2">
    <source>
        <dbReference type="ARBA" id="ARBA00022679"/>
    </source>
</evidence>
<evidence type="ECO:0000259" key="15">
    <source>
        <dbReference type="Pfam" id="PF17042"/>
    </source>
</evidence>
<name>A0A2A9EL25_9MICO</name>
<keyword evidence="2" id="KW-0808">Transferase</keyword>
<dbReference type="InterPro" id="IPR031475">
    <property type="entry name" value="NBD_C"/>
</dbReference>
<organism evidence="16 17">
    <name type="scientific">Georgenia soli</name>
    <dbReference type="NCBI Taxonomy" id="638953"/>
    <lineage>
        <taxon>Bacteria</taxon>
        <taxon>Bacillati</taxon>
        <taxon>Actinomycetota</taxon>
        <taxon>Actinomycetes</taxon>
        <taxon>Micrococcales</taxon>
        <taxon>Bogoriellaceae</taxon>
        <taxon>Georgenia</taxon>
    </lineage>
</organism>
<keyword evidence="17" id="KW-1185">Reference proteome</keyword>
<evidence type="ECO:0000313" key="17">
    <source>
        <dbReference type="Proteomes" id="UP000222106"/>
    </source>
</evidence>
<evidence type="ECO:0000256" key="4">
    <source>
        <dbReference type="ARBA" id="ARBA00022777"/>
    </source>
</evidence>
<evidence type="ECO:0000256" key="10">
    <source>
        <dbReference type="ARBA" id="ARBA00039095"/>
    </source>
</evidence>
<dbReference type="AlphaFoldDB" id="A0A2A9EL25"/>
<evidence type="ECO:0000256" key="7">
    <source>
        <dbReference type="ARBA" id="ARBA00035898"/>
    </source>
</evidence>
<feature type="compositionally biased region" description="Basic and acidic residues" evidence="13">
    <location>
        <begin position="243"/>
        <end position="255"/>
    </location>
</feature>
<evidence type="ECO:0000256" key="6">
    <source>
        <dbReference type="ARBA" id="ARBA00023277"/>
    </source>
</evidence>
<evidence type="ECO:0000256" key="11">
    <source>
        <dbReference type="ARBA" id="ARBA00039461"/>
    </source>
</evidence>
<keyword evidence="6" id="KW-0119">Carbohydrate metabolism</keyword>
<dbReference type="OrthoDB" id="191465at2"/>
<evidence type="ECO:0000256" key="9">
    <source>
        <dbReference type="ARBA" id="ARBA00037335"/>
    </source>
</evidence>
<dbReference type="Gene3D" id="3.40.980.20">
    <property type="entry name" value="Four-carbon acid sugar kinase, nucleotide binding domain"/>
    <property type="match status" value="1"/>
</dbReference>
<feature type="region of interest" description="Disordered" evidence="13">
    <location>
        <begin position="243"/>
        <end position="271"/>
    </location>
</feature>
<dbReference type="GO" id="GO:0016301">
    <property type="term" value="F:kinase activity"/>
    <property type="evidence" value="ECO:0007669"/>
    <property type="project" value="UniProtKB-KW"/>
</dbReference>
<keyword evidence="4" id="KW-0418">Kinase</keyword>
<dbReference type="InterPro" id="IPR037051">
    <property type="entry name" value="4-carb_acid_sugar_kinase_N_sf"/>
</dbReference>
<evidence type="ECO:0000256" key="13">
    <source>
        <dbReference type="SAM" id="MobiDB-lite"/>
    </source>
</evidence>
<evidence type="ECO:0000313" key="16">
    <source>
        <dbReference type="EMBL" id="PFG38962.1"/>
    </source>
</evidence>
<comment type="similarity">
    <text evidence="1">Belongs to the four-carbon acid sugar kinase family.</text>
</comment>
<evidence type="ECO:0000256" key="5">
    <source>
        <dbReference type="ARBA" id="ARBA00022840"/>
    </source>
</evidence>
<keyword evidence="5" id="KW-0067">ATP-binding</keyword>
<reference evidence="16 17" key="1">
    <citation type="submission" date="2017-10" db="EMBL/GenBank/DDBJ databases">
        <title>Sequencing the genomes of 1000 actinobacteria strains.</title>
        <authorList>
            <person name="Klenk H.-P."/>
        </authorList>
    </citation>
    <scope>NUCLEOTIDE SEQUENCE [LARGE SCALE GENOMIC DNA]</scope>
    <source>
        <strain evidence="16 17">DSM 21838</strain>
    </source>
</reference>
<evidence type="ECO:0000256" key="8">
    <source>
        <dbReference type="ARBA" id="ARBA00036346"/>
    </source>
</evidence>
<comment type="catalytic activity">
    <reaction evidence="7">
        <text>3-dehydro-L-erythronate + ATP = 3-dehydro-4-O-phospho-L-erythronate + ADP + H(+)</text>
        <dbReference type="Rhea" id="RHEA:52552"/>
        <dbReference type="ChEBI" id="CHEBI:15378"/>
        <dbReference type="ChEBI" id="CHEBI:30616"/>
        <dbReference type="ChEBI" id="CHEBI:136592"/>
        <dbReference type="ChEBI" id="CHEBI:136670"/>
        <dbReference type="ChEBI" id="CHEBI:456216"/>
        <dbReference type="EC" id="2.7.1.217"/>
    </reaction>
</comment>
<accession>A0A2A9EL25</accession>
<dbReference type="GO" id="GO:0005524">
    <property type="term" value="F:ATP binding"/>
    <property type="evidence" value="ECO:0007669"/>
    <property type="project" value="UniProtKB-KW"/>
</dbReference>
<dbReference type="Pfam" id="PF07005">
    <property type="entry name" value="SBD_N"/>
    <property type="match status" value="1"/>
</dbReference>
<gene>
    <name evidence="16" type="ORF">ATJ97_1455</name>
</gene>
<comment type="catalytic activity">
    <reaction evidence="8">
        <text>3-dehydro-D-erythronate + ATP = 3-dehydro-4-O-phospho-D-erythronate + ADP + H(+)</text>
        <dbReference type="Rhea" id="RHEA:52556"/>
        <dbReference type="ChEBI" id="CHEBI:15378"/>
        <dbReference type="ChEBI" id="CHEBI:30616"/>
        <dbReference type="ChEBI" id="CHEBI:57958"/>
        <dbReference type="ChEBI" id="CHEBI:136593"/>
        <dbReference type="ChEBI" id="CHEBI:456216"/>
        <dbReference type="EC" id="2.7.1.217"/>
    </reaction>
</comment>
<dbReference type="SUPFAM" id="SSF142764">
    <property type="entry name" value="YgbK-like"/>
    <property type="match status" value="1"/>
</dbReference>
<dbReference type="Gene3D" id="3.40.50.10840">
    <property type="entry name" value="Putative sugar-binding, N-terminal domain"/>
    <property type="match status" value="1"/>
</dbReference>
<dbReference type="Pfam" id="PF17042">
    <property type="entry name" value="NBD_C"/>
    <property type="match status" value="1"/>
</dbReference>
<dbReference type="RefSeq" id="WP_098483141.1">
    <property type="nucleotide sequence ID" value="NZ_PDJI01000004.1"/>
</dbReference>
<feature type="domain" description="Four-carbon acid sugar kinase nucleotide binding" evidence="15">
    <location>
        <begin position="273"/>
        <end position="429"/>
    </location>
</feature>
<dbReference type="NCBIfam" id="NF043035">
    <property type="entry name" value="OxoTetrKin"/>
    <property type="match status" value="1"/>
</dbReference>
<feature type="domain" description="Four-carbon acid sugar kinase N-terminal" evidence="14">
    <location>
        <begin position="8"/>
        <end position="237"/>
    </location>
</feature>
<evidence type="ECO:0000256" key="3">
    <source>
        <dbReference type="ARBA" id="ARBA00022741"/>
    </source>
</evidence>
<comment type="function">
    <text evidence="9">Catalyzes the ATP-dependent phosphorylation of 3-oxo-tetronate to 3-oxo-tetronate 4-phosphate.</text>
</comment>
<dbReference type="InterPro" id="IPR010737">
    <property type="entry name" value="4-carb_acid_sugar_kinase_N"/>
</dbReference>
<evidence type="ECO:0000259" key="14">
    <source>
        <dbReference type="Pfam" id="PF07005"/>
    </source>
</evidence>
<keyword evidence="3" id="KW-0547">Nucleotide-binding</keyword>
<dbReference type="Proteomes" id="UP000222106">
    <property type="component" value="Unassembled WGS sequence"/>
</dbReference>
<evidence type="ECO:0000256" key="12">
    <source>
        <dbReference type="ARBA" id="ARBA00041377"/>
    </source>
</evidence>